<dbReference type="PANTHER" id="PTHR46577">
    <property type="entry name" value="HTH-TYPE TRANSCRIPTIONAL REGULATORY PROTEIN GABR"/>
    <property type="match status" value="1"/>
</dbReference>
<organism evidence="7 8">
    <name type="scientific">Kribbella koreensis</name>
    <dbReference type="NCBI Taxonomy" id="57909"/>
    <lineage>
        <taxon>Bacteria</taxon>
        <taxon>Bacillati</taxon>
        <taxon>Actinomycetota</taxon>
        <taxon>Actinomycetes</taxon>
        <taxon>Propionibacteriales</taxon>
        <taxon>Kribbellaceae</taxon>
        <taxon>Kribbella</taxon>
    </lineage>
</organism>
<dbReference type="Proteomes" id="UP001500542">
    <property type="component" value="Unassembled WGS sequence"/>
</dbReference>
<protein>
    <submittedName>
        <fullName evidence="7">PLP-dependent aminotransferase family protein</fullName>
    </submittedName>
</protein>
<dbReference type="PRINTS" id="PR00035">
    <property type="entry name" value="HTHGNTR"/>
</dbReference>
<dbReference type="EMBL" id="BAAAHK010000023">
    <property type="protein sequence ID" value="GAA0962075.1"/>
    <property type="molecule type" value="Genomic_DNA"/>
</dbReference>
<keyword evidence="4" id="KW-0238">DNA-binding</keyword>
<dbReference type="GO" id="GO:0008483">
    <property type="term" value="F:transaminase activity"/>
    <property type="evidence" value="ECO:0007669"/>
    <property type="project" value="UniProtKB-KW"/>
</dbReference>
<keyword evidence="8" id="KW-1185">Reference proteome</keyword>
<dbReference type="Gene3D" id="1.10.10.10">
    <property type="entry name" value="Winged helix-like DNA-binding domain superfamily/Winged helix DNA-binding domain"/>
    <property type="match status" value="1"/>
</dbReference>
<dbReference type="SUPFAM" id="SSF46785">
    <property type="entry name" value="Winged helix' DNA-binding domain"/>
    <property type="match status" value="1"/>
</dbReference>
<dbReference type="SMART" id="SM00345">
    <property type="entry name" value="HTH_GNTR"/>
    <property type="match status" value="1"/>
</dbReference>
<feature type="domain" description="HTH gntR-type" evidence="6">
    <location>
        <begin position="23"/>
        <end position="91"/>
    </location>
</feature>
<keyword evidence="3" id="KW-0805">Transcription regulation</keyword>
<dbReference type="InterPro" id="IPR015424">
    <property type="entry name" value="PyrdxlP-dep_Trfase"/>
</dbReference>
<sequence>MSRSRTNSGAGELLVELRRDGSVPLHQQLESGIRERIRQGLLRADTVMPATRALAADLGLSRGVVVEAYQQLVAEGYLVSRAGGYTQVAPAAVPGSTAKLTTIATQQIVGPPRIDFRYSRPDVTQFPRAAWLRSVRRVLNETPHRALAYLDGQGAIELREAMADYLNRVRGTSAQAENMLVCNGFAQGSRLLLQVLAAAGYKRLAVEDPSDDELRGVAAAAGLEAVGVPVLEAGLDVEALERSGADVVLVTAAHQFPTGAVTSAATRAALIEWATRREALIIEDDYDAEYRYDREPIGAMQGLAPERVAYAGTASKTLAPGLRLGWLILPDWLVEPMAAAKFVDDRGSSVLDQLTFADFVARGEFDRHLRRMRPRYRALRDLLVGQLASRVPDLRPVGVSAGLHVLTWLPPDLTERDVTQAARERGVGVYGLRPYWVQNPGPEGLVFGYGSLTASDVAEGIDLLADAVAAVRK</sequence>
<keyword evidence="7" id="KW-0808">Transferase</keyword>
<dbReference type="InterPro" id="IPR036388">
    <property type="entry name" value="WH-like_DNA-bd_sf"/>
</dbReference>
<comment type="similarity">
    <text evidence="1">In the C-terminal section; belongs to the class-I pyridoxal-phosphate-dependent aminotransferase family.</text>
</comment>
<keyword evidence="2" id="KW-0663">Pyridoxal phosphate</keyword>
<evidence type="ECO:0000259" key="6">
    <source>
        <dbReference type="PROSITE" id="PS50949"/>
    </source>
</evidence>
<evidence type="ECO:0000256" key="5">
    <source>
        <dbReference type="ARBA" id="ARBA00023163"/>
    </source>
</evidence>
<evidence type="ECO:0000256" key="4">
    <source>
        <dbReference type="ARBA" id="ARBA00023125"/>
    </source>
</evidence>
<name>A0ABP4C745_9ACTN</name>
<proteinExistence type="inferred from homology"/>
<dbReference type="CDD" id="cd00609">
    <property type="entry name" value="AAT_like"/>
    <property type="match status" value="1"/>
</dbReference>
<keyword evidence="5" id="KW-0804">Transcription</keyword>
<keyword evidence="7" id="KW-0032">Aminotransferase</keyword>
<comment type="caution">
    <text evidence="7">The sequence shown here is derived from an EMBL/GenBank/DDBJ whole genome shotgun (WGS) entry which is preliminary data.</text>
</comment>
<dbReference type="InterPro" id="IPR004839">
    <property type="entry name" value="Aminotransferase_I/II_large"/>
</dbReference>
<evidence type="ECO:0000256" key="1">
    <source>
        <dbReference type="ARBA" id="ARBA00005384"/>
    </source>
</evidence>
<reference evidence="8" key="1">
    <citation type="journal article" date="2019" name="Int. J. Syst. Evol. Microbiol.">
        <title>The Global Catalogue of Microorganisms (GCM) 10K type strain sequencing project: providing services to taxonomists for standard genome sequencing and annotation.</title>
        <authorList>
            <consortium name="The Broad Institute Genomics Platform"/>
            <consortium name="The Broad Institute Genome Sequencing Center for Infectious Disease"/>
            <person name="Wu L."/>
            <person name="Ma J."/>
        </authorList>
    </citation>
    <scope>NUCLEOTIDE SEQUENCE [LARGE SCALE GENOMIC DNA]</scope>
    <source>
        <strain evidence="8">JCM 10977</strain>
    </source>
</reference>
<dbReference type="Gene3D" id="3.40.640.10">
    <property type="entry name" value="Type I PLP-dependent aspartate aminotransferase-like (Major domain)"/>
    <property type="match status" value="1"/>
</dbReference>
<gene>
    <name evidence="7" type="ORF">GCM10009554_79400</name>
</gene>
<evidence type="ECO:0000256" key="2">
    <source>
        <dbReference type="ARBA" id="ARBA00022898"/>
    </source>
</evidence>
<dbReference type="InterPro" id="IPR015421">
    <property type="entry name" value="PyrdxlP-dep_Trfase_major"/>
</dbReference>
<dbReference type="Pfam" id="PF00155">
    <property type="entry name" value="Aminotran_1_2"/>
    <property type="match status" value="1"/>
</dbReference>
<dbReference type="CDD" id="cd07377">
    <property type="entry name" value="WHTH_GntR"/>
    <property type="match status" value="1"/>
</dbReference>
<dbReference type="SUPFAM" id="SSF53383">
    <property type="entry name" value="PLP-dependent transferases"/>
    <property type="match status" value="1"/>
</dbReference>
<dbReference type="Pfam" id="PF00392">
    <property type="entry name" value="GntR"/>
    <property type="match status" value="1"/>
</dbReference>
<dbReference type="InterPro" id="IPR000524">
    <property type="entry name" value="Tscrpt_reg_HTH_GntR"/>
</dbReference>
<accession>A0ABP4C745</accession>
<evidence type="ECO:0000313" key="8">
    <source>
        <dbReference type="Proteomes" id="UP001500542"/>
    </source>
</evidence>
<evidence type="ECO:0000313" key="7">
    <source>
        <dbReference type="EMBL" id="GAA0962075.1"/>
    </source>
</evidence>
<dbReference type="InterPro" id="IPR051446">
    <property type="entry name" value="HTH_trans_reg/aminotransferase"/>
</dbReference>
<evidence type="ECO:0000256" key="3">
    <source>
        <dbReference type="ARBA" id="ARBA00023015"/>
    </source>
</evidence>
<dbReference type="RefSeq" id="WP_343983177.1">
    <property type="nucleotide sequence ID" value="NZ_BAAAHK010000023.1"/>
</dbReference>
<dbReference type="PANTHER" id="PTHR46577:SF1">
    <property type="entry name" value="HTH-TYPE TRANSCRIPTIONAL REGULATORY PROTEIN GABR"/>
    <property type="match status" value="1"/>
</dbReference>
<dbReference type="InterPro" id="IPR036390">
    <property type="entry name" value="WH_DNA-bd_sf"/>
</dbReference>
<dbReference type="PROSITE" id="PS50949">
    <property type="entry name" value="HTH_GNTR"/>
    <property type="match status" value="1"/>
</dbReference>